<organism evidence="7 8">
    <name type="scientific">Roseobacter fucihabitans</name>
    <dbReference type="NCBI Taxonomy" id="1537242"/>
    <lineage>
        <taxon>Bacteria</taxon>
        <taxon>Pseudomonadati</taxon>
        <taxon>Pseudomonadota</taxon>
        <taxon>Alphaproteobacteria</taxon>
        <taxon>Rhodobacterales</taxon>
        <taxon>Roseobacteraceae</taxon>
        <taxon>Roseobacter</taxon>
    </lineage>
</organism>
<dbReference type="SUPFAM" id="SSF52540">
    <property type="entry name" value="P-loop containing nucleoside triphosphate hydrolases"/>
    <property type="match status" value="1"/>
</dbReference>
<gene>
    <name evidence="7" type="primary">livF_5</name>
    <name evidence="7" type="ORF">ROLI_026740</name>
</gene>
<dbReference type="InterPro" id="IPR003593">
    <property type="entry name" value="AAA+_ATPase"/>
</dbReference>
<keyword evidence="3" id="KW-0547">Nucleotide-binding</keyword>
<dbReference type="InterPro" id="IPR017871">
    <property type="entry name" value="ABC_transporter-like_CS"/>
</dbReference>
<evidence type="ECO:0000313" key="7">
    <source>
        <dbReference type="EMBL" id="WVX49579.1"/>
    </source>
</evidence>
<dbReference type="PROSITE" id="PS50893">
    <property type="entry name" value="ABC_TRANSPORTER_2"/>
    <property type="match status" value="1"/>
</dbReference>
<reference evidence="8" key="2">
    <citation type="submission" date="2024-01" db="EMBL/GenBank/DDBJ databases">
        <title>Roseobacter fucihabitans sp. nov., isolated from the brown alga Fucus spiralis.</title>
        <authorList>
            <person name="Hahnke S."/>
            <person name="Berger M."/>
            <person name="Schlingloff A."/>
            <person name="Athale I."/>
            <person name="Neumann-Schaal M."/>
            <person name="Adenaya A."/>
            <person name="Poehlein A."/>
            <person name="Daniel R."/>
            <person name="Pertersen J."/>
            <person name="Brinkhoff T."/>
        </authorList>
    </citation>
    <scope>NUCLEOTIDE SEQUENCE [LARGE SCALE GENOMIC DNA]</scope>
    <source>
        <strain evidence="8">B14</strain>
    </source>
</reference>
<dbReference type="SMART" id="SM00382">
    <property type="entry name" value="AAA"/>
    <property type="match status" value="1"/>
</dbReference>
<comment type="similarity">
    <text evidence="1">Belongs to the ABC transporter superfamily.</text>
</comment>
<keyword evidence="8" id="KW-1185">Reference proteome</keyword>
<dbReference type="InterPro" id="IPR027417">
    <property type="entry name" value="P-loop_NTPase"/>
</dbReference>
<dbReference type="GO" id="GO:0005524">
    <property type="term" value="F:ATP binding"/>
    <property type="evidence" value="ECO:0007669"/>
    <property type="project" value="UniProtKB-KW"/>
</dbReference>
<evidence type="ECO:0000256" key="4">
    <source>
        <dbReference type="ARBA" id="ARBA00022840"/>
    </source>
</evidence>
<evidence type="ECO:0000256" key="1">
    <source>
        <dbReference type="ARBA" id="ARBA00005417"/>
    </source>
</evidence>
<dbReference type="Gene3D" id="3.40.50.300">
    <property type="entry name" value="P-loop containing nucleotide triphosphate hydrolases"/>
    <property type="match status" value="1"/>
</dbReference>
<evidence type="ECO:0000256" key="3">
    <source>
        <dbReference type="ARBA" id="ARBA00022741"/>
    </source>
</evidence>
<proteinExistence type="inferred from homology"/>
<keyword evidence="4 7" id="KW-0067">ATP-binding</keyword>
<dbReference type="EMBL" id="CP143423">
    <property type="protein sequence ID" value="WVX49579.1"/>
    <property type="molecule type" value="Genomic_DNA"/>
</dbReference>
<dbReference type="RefSeq" id="WP_187431505.1">
    <property type="nucleotide sequence ID" value="NZ_CP143423.1"/>
</dbReference>
<accession>A0ABZ2BU80</accession>
<keyword evidence="2" id="KW-0813">Transport</keyword>
<dbReference type="PROSITE" id="PS00211">
    <property type="entry name" value="ABC_TRANSPORTER_1"/>
    <property type="match status" value="1"/>
</dbReference>
<dbReference type="PANTHER" id="PTHR43820">
    <property type="entry name" value="HIGH-AFFINITY BRANCHED-CHAIN AMINO ACID TRANSPORT ATP-BINDING PROTEIN LIVF"/>
    <property type="match status" value="1"/>
</dbReference>
<feature type="domain" description="ABC transporter" evidence="6">
    <location>
        <begin position="5"/>
        <end position="237"/>
    </location>
</feature>
<keyword evidence="5" id="KW-0029">Amino-acid transport</keyword>
<dbReference type="InterPro" id="IPR003439">
    <property type="entry name" value="ABC_transporter-like_ATP-bd"/>
</dbReference>
<dbReference type="InterPro" id="IPR052156">
    <property type="entry name" value="BCAA_Transport_ATP-bd_LivF"/>
</dbReference>
<reference evidence="7 8" key="1">
    <citation type="submission" date="2015-07" db="EMBL/GenBank/DDBJ databases">
        <authorList>
            <person name="Voget S."/>
            <person name="Dogs M."/>
            <person name="Brinkhoff T.H."/>
            <person name="Daniel R."/>
        </authorList>
    </citation>
    <scope>NUCLEOTIDE SEQUENCE [LARGE SCALE GENOMIC DNA]</scope>
    <source>
        <strain evidence="7 8">B14</strain>
    </source>
</reference>
<evidence type="ECO:0000256" key="5">
    <source>
        <dbReference type="ARBA" id="ARBA00022970"/>
    </source>
</evidence>
<dbReference type="PANTHER" id="PTHR43820:SF4">
    <property type="entry name" value="HIGH-AFFINITY BRANCHED-CHAIN AMINO ACID TRANSPORT ATP-BINDING PROTEIN LIVF"/>
    <property type="match status" value="1"/>
</dbReference>
<dbReference type="Proteomes" id="UP001318682">
    <property type="component" value="Chromosome"/>
</dbReference>
<evidence type="ECO:0000259" key="6">
    <source>
        <dbReference type="PROSITE" id="PS50893"/>
    </source>
</evidence>
<dbReference type="Pfam" id="PF00005">
    <property type="entry name" value="ABC_tran"/>
    <property type="match status" value="1"/>
</dbReference>
<evidence type="ECO:0000313" key="8">
    <source>
        <dbReference type="Proteomes" id="UP001318682"/>
    </source>
</evidence>
<name>A0ABZ2BU80_9RHOB</name>
<evidence type="ECO:0000256" key="2">
    <source>
        <dbReference type="ARBA" id="ARBA00022448"/>
    </source>
</evidence>
<sequence>METALTLKGLDVRYGPVQAARGVDLIAAKGGVTALLGANGAGKTSTVMAIAGARKIHAGSVSIFGQDMTGATPDAIVRAGVAISPEGRRVFSALSVEDNLTLAGSVLGDGARAARQKAAMMERFPILGERRKQLAGLLSGGEQQMLAVARALMSGPRLLLMDEPSLGLAPQMVDTIFGIVEELRDEGISILLVEQNATLALDVADHAVILANGEVAAAGAPGDLKNDKLLQAAYLAA</sequence>
<protein>
    <submittedName>
        <fullName evidence="7">High-affinity branched-chain amino acid transport ATP-binding protein LivF</fullName>
    </submittedName>
</protein>
<dbReference type="CDD" id="cd03224">
    <property type="entry name" value="ABC_TM1139_LivF_branched"/>
    <property type="match status" value="1"/>
</dbReference>